<protein>
    <recommendedName>
        <fullName evidence="3">MICOS complex subunit MIC12</fullName>
    </recommendedName>
</protein>
<reference evidence="1 2" key="1">
    <citation type="submission" date="2023-09" db="EMBL/GenBank/DDBJ databases">
        <title>Pangenome analysis of Batrachochytrium dendrobatidis and related Chytrids.</title>
        <authorList>
            <person name="Yacoub M.N."/>
            <person name="Stajich J.E."/>
            <person name="James T.Y."/>
        </authorList>
    </citation>
    <scope>NUCLEOTIDE SEQUENCE [LARGE SCALE GENOMIC DNA]</scope>
    <source>
        <strain evidence="1 2">JEL0888</strain>
    </source>
</reference>
<name>A0ABR4MZB8_9FUNG</name>
<evidence type="ECO:0000313" key="1">
    <source>
        <dbReference type="EMBL" id="KAL2912573.1"/>
    </source>
</evidence>
<organism evidence="1 2">
    <name type="scientific">Polyrhizophydium stewartii</name>
    <dbReference type="NCBI Taxonomy" id="2732419"/>
    <lineage>
        <taxon>Eukaryota</taxon>
        <taxon>Fungi</taxon>
        <taxon>Fungi incertae sedis</taxon>
        <taxon>Chytridiomycota</taxon>
        <taxon>Chytridiomycota incertae sedis</taxon>
        <taxon>Chytridiomycetes</taxon>
        <taxon>Rhizophydiales</taxon>
        <taxon>Rhizophydiales incertae sedis</taxon>
        <taxon>Polyrhizophydium</taxon>
    </lineage>
</organism>
<gene>
    <name evidence="1" type="ORF">HK105_207972</name>
</gene>
<dbReference type="EMBL" id="JADGIZ020000062">
    <property type="protein sequence ID" value="KAL2912573.1"/>
    <property type="molecule type" value="Genomic_DNA"/>
</dbReference>
<sequence length="87" mass="8812">MGRSLGFVAGTLAAATAYSLAQGRMAADARAVASVLAASRAHIESALPADLRAASRAASDAAWHINSAKDAWNGIVRAAARAFSSDQ</sequence>
<proteinExistence type="predicted"/>
<evidence type="ECO:0008006" key="3">
    <source>
        <dbReference type="Google" id="ProtNLM"/>
    </source>
</evidence>
<evidence type="ECO:0000313" key="2">
    <source>
        <dbReference type="Proteomes" id="UP001527925"/>
    </source>
</evidence>
<accession>A0ABR4MZB8</accession>
<keyword evidence="2" id="KW-1185">Reference proteome</keyword>
<dbReference type="Proteomes" id="UP001527925">
    <property type="component" value="Unassembled WGS sequence"/>
</dbReference>
<comment type="caution">
    <text evidence="1">The sequence shown here is derived from an EMBL/GenBank/DDBJ whole genome shotgun (WGS) entry which is preliminary data.</text>
</comment>